<comment type="caution">
    <text evidence="2">The sequence shown here is derived from an EMBL/GenBank/DDBJ whole genome shotgun (WGS) entry which is preliminary data.</text>
</comment>
<dbReference type="Proteomes" id="UP000560658">
    <property type="component" value="Unassembled WGS sequence"/>
</dbReference>
<keyword evidence="3" id="KW-1185">Reference proteome</keyword>
<evidence type="ECO:0000313" key="3">
    <source>
        <dbReference type="Proteomes" id="UP000560658"/>
    </source>
</evidence>
<proteinExistence type="predicted"/>
<evidence type="ECO:0000313" key="2">
    <source>
        <dbReference type="EMBL" id="MBB4044611.1"/>
    </source>
</evidence>
<feature type="transmembrane region" description="Helical" evidence="1">
    <location>
        <begin position="28"/>
        <end position="48"/>
    </location>
</feature>
<keyword evidence="1" id="KW-1133">Transmembrane helix</keyword>
<keyword evidence="1" id="KW-0472">Membrane</keyword>
<dbReference type="AlphaFoldDB" id="A0A840D0L2"/>
<organism evidence="2 3">
    <name type="scientific">Bacteroides reticulotermitis</name>
    <dbReference type="NCBI Taxonomy" id="1133319"/>
    <lineage>
        <taxon>Bacteria</taxon>
        <taxon>Pseudomonadati</taxon>
        <taxon>Bacteroidota</taxon>
        <taxon>Bacteroidia</taxon>
        <taxon>Bacteroidales</taxon>
        <taxon>Bacteroidaceae</taxon>
        <taxon>Bacteroides</taxon>
    </lineage>
</organism>
<name>A0A840D0L2_9BACE</name>
<keyword evidence="1" id="KW-0812">Transmembrane</keyword>
<dbReference type="EMBL" id="JACIER010000009">
    <property type="protein sequence ID" value="MBB4044611.1"/>
    <property type="molecule type" value="Genomic_DNA"/>
</dbReference>
<protein>
    <submittedName>
        <fullName evidence="2">Uncharacterized protein</fullName>
    </submittedName>
</protein>
<evidence type="ECO:0000256" key="1">
    <source>
        <dbReference type="SAM" id="Phobius"/>
    </source>
</evidence>
<sequence>MTLVPNRLQQSSGNNSYFLNELSIALTFYKLGLFFLNGYLISLIEVILQHNLSPPITIITYYGSVPDISKEIREGWLSGY</sequence>
<reference evidence="2" key="1">
    <citation type="submission" date="2020-08" db="EMBL/GenBank/DDBJ databases">
        <title>Genomic Encyclopedia of Type Strains, Phase IV (KMG-IV): sequencing the most valuable type-strain genomes for metagenomic binning, comparative biology and taxonomic classification.</title>
        <authorList>
            <person name="Goeker M."/>
        </authorList>
    </citation>
    <scope>NUCLEOTIDE SEQUENCE [LARGE SCALE GENOMIC DNA]</scope>
    <source>
        <strain evidence="2">DSM 105720</strain>
    </source>
</reference>
<accession>A0A840D0L2</accession>
<gene>
    <name evidence="2" type="ORF">GGR06_002406</name>
</gene>